<accession>A0A9Q3HWU0</accession>
<gene>
    <name evidence="1" type="ORF">O181_057599</name>
</gene>
<name>A0A9Q3HWU0_9BASI</name>
<dbReference type="EMBL" id="AVOT02026238">
    <property type="protein sequence ID" value="MBW0517884.1"/>
    <property type="molecule type" value="Genomic_DNA"/>
</dbReference>
<dbReference type="PANTHER" id="PTHR35046">
    <property type="entry name" value="ZINC KNUCKLE (CCHC-TYPE) FAMILY PROTEIN"/>
    <property type="match status" value="1"/>
</dbReference>
<organism evidence="1 2">
    <name type="scientific">Austropuccinia psidii MF-1</name>
    <dbReference type="NCBI Taxonomy" id="1389203"/>
    <lineage>
        <taxon>Eukaryota</taxon>
        <taxon>Fungi</taxon>
        <taxon>Dikarya</taxon>
        <taxon>Basidiomycota</taxon>
        <taxon>Pucciniomycotina</taxon>
        <taxon>Pucciniomycetes</taxon>
        <taxon>Pucciniales</taxon>
        <taxon>Sphaerophragmiaceae</taxon>
        <taxon>Austropuccinia</taxon>
    </lineage>
</organism>
<dbReference type="Gene3D" id="3.30.420.10">
    <property type="entry name" value="Ribonuclease H-like superfamily/Ribonuclease H"/>
    <property type="match status" value="1"/>
</dbReference>
<protein>
    <recommendedName>
        <fullName evidence="3">Integrase catalytic domain-containing protein</fullName>
    </recommendedName>
</protein>
<dbReference type="AlphaFoldDB" id="A0A9Q3HWU0"/>
<reference evidence="1" key="1">
    <citation type="submission" date="2021-03" db="EMBL/GenBank/DDBJ databases">
        <title>Draft genome sequence of rust myrtle Austropuccinia psidii MF-1, a brazilian biotype.</title>
        <authorList>
            <person name="Quecine M.C."/>
            <person name="Pachon D.M.R."/>
            <person name="Bonatelli M.L."/>
            <person name="Correr F.H."/>
            <person name="Franceschini L.M."/>
            <person name="Leite T.F."/>
            <person name="Margarido G.R.A."/>
            <person name="Almeida C.A."/>
            <person name="Ferrarezi J.A."/>
            <person name="Labate C.A."/>
        </authorList>
    </citation>
    <scope>NUCLEOTIDE SEQUENCE</scope>
    <source>
        <strain evidence="1">MF-1</strain>
    </source>
</reference>
<dbReference type="InterPro" id="IPR012337">
    <property type="entry name" value="RNaseH-like_sf"/>
</dbReference>
<dbReference type="PANTHER" id="PTHR35046:SF26">
    <property type="entry name" value="RNA-DIRECTED DNA POLYMERASE"/>
    <property type="match status" value="1"/>
</dbReference>
<comment type="caution">
    <text evidence="1">The sequence shown here is derived from an EMBL/GenBank/DDBJ whole genome shotgun (WGS) entry which is preliminary data.</text>
</comment>
<evidence type="ECO:0000313" key="1">
    <source>
        <dbReference type="EMBL" id="MBW0517884.1"/>
    </source>
</evidence>
<proteinExistence type="predicted"/>
<evidence type="ECO:0000313" key="2">
    <source>
        <dbReference type="Proteomes" id="UP000765509"/>
    </source>
</evidence>
<keyword evidence="2" id="KW-1185">Reference proteome</keyword>
<evidence type="ECO:0008006" key="3">
    <source>
        <dbReference type="Google" id="ProtNLM"/>
    </source>
</evidence>
<sequence length="99" mass="11051">MDWVTGIVPGGKEDCNACLVVANRYSKSVRCLTCHKEDTAIDTALLFCNNIICTCEIPKTTISVRNPKFTSEFWTRLYDIIGTKLAFSTSYHPQKDGLA</sequence>
<dbReference type="SUPFAM" id="SSF53098">
    <property type="entry name" value="Ribonuclease H-like"/>
    <property type="match status" value="1"/>
</dbReference>
<dbReference type="GO" id="GO:0003676">
    <property type="term" value="F:nucleic acid binding"/>
    <property type="evidence" value="ECO:0007669"/>
    <property type="project" value="InterPro"/>
</dbReference>
<dbReference type="OrthoDB" id="2273864at2759"/>
<dbReference type="Proteomes" id="UP000765509">
    <property type="component" value="Unassembled WGS sequence"/>
</dbReference>
<dbReference type="InterPro" id="IPR036397">
    <property type="entry name" value="RNaseH_sf"/>
</dbReference>